<accession>A0A6N2T543</accession>
<protein>
    <recommendedName>
        <fullName evidence="2">XRE family transcriptional regulator</fullName>
    </recommendedName>
</protein>
<evidence type="ECO:0000313" key="1">
    <source>
        <dbReference type="EMBL" id="VYT00557.1"/>
    </source>
</evidence>
<evidence type="ECO:0008006" key="2">
    <source>
        <dbReference type="Google" id="ProtNLM"/>
    </source>
</evidence>
<reference evidence="1" key="1">
    <citation type="submission" date="2019-11" db="EMBL/GenBank/DDBJ databases">
        <authorList>
            <person name="Feng L."/>
        </authorList>
    </citation>
    <scope>NUCLEOTIDE SEQUENCE</scope>
    <source>
        <strain evidence="1">BdentiumLFYP24</strain>
    </source>
</reference>
<proteinExistence type="predicted"/>
<dbReference type="AlphaFoldDB" id="A0A6N2T543"/>
<name>A0A6N2T543_9BIFI</name>
<dbReference type="EMBL" id="CACRSP010000004">
    <property type="protein sequence ID" value="VYT00557.1"/>
    <property type="molecule type" value="Genomic_DNA"/>
</dbReference>
<sequence length="88" mass="9544">MGAQKGIDCETLAADVVSRTRTNVLLTKTTMTSIADRSGFNRLTISKLLDKKKDMPLRMWLAAVYESGADPCEILSNAIQEQAALANA</sequence>
<dbReference type="RefSeq" id="WP_156341610.1">
    <property type="nucleotide sequence ID" value="NZ_CACRSP010000004.1"/>
</dbReference>
<gene>
    <name evidence="1" type="ORF">BDLFYP24_01824</name>
</gene>
<organism evidence="1">
    <name type="scientific">Bifidobacterium dentium</name>
    <dbReference type="NCBI Taxonomy" id="1689"/>
    <lineage>
        <taxon>Bacteria</taxon>
        <taxon>Bacillati</taxon>
        <taxon>Actinomycetota</taxon>
        <taxon>Actinomycetes</taxon>
        <taxon>Bifidobacteriales</taxon>
        <taxon>Bifidobacteriaceae</taxon>
        <taxon>Bifidobacterium</taxon>
    </lineage>
</organism>